<dbReference type="GO" id="GO:0019888">
    <property type="term" value="F:protein phosphatase regulator activity"/>
    <property type="evidence" value="ECO:0007669"/>
    <property type="project" value="InterPro"/>
</dbReference>
<dbReference type="EMBL" id="KV454435">
    <property type="protein sequence ID" value="ODQ78359.1"/>
    <property type="molecule type" value="Genomic_DNA"/>
</dbReference>
<dbReference type="GeneID" id="30148418"/>
<sequence length="303" mass="33911">MQITAEDALTANMNQILVDKTFDPQNQLLEWHQPLDTPVPHPLNDDHDTVELLMNTVVAQFTQKFSHNAPFSILRITELVLRPLQHYQAHQPEKWLRALQSNVLITSTVDDFRTLREADMENNTGETQTEVHPTDIAMVEIPWLTNGVHKGEYESNGDTLPNKDHPNELLTNGKLSESADMSSEEDRISGKLASPETITPSTARKRDDSEPGVDSDPMRDDSPSPMKKQKLESPESSPTHRTEMDDEERLVLGTTSSDREAAISPTKGEQFLVPDEGGTMHLGSTDIISDEEPLNSPGKYQRV</sequence>
<dbReference type="STRING" id="984486.A0A1E3QKY0"/>
<dbReference type="AlphaFoldDB" id="A0A1E3QKY0"/>
<dbReference type="Pfam" id="PF09184">
    <property type="entry name" value="PPP4R2"/>
    <property type="match status" value="1"/>
</dbReference>
<dbReference type="GO" id="GO:0005634">
    <property type="term" value="C:nucleus"/>
    <property type="evidence" value="ECO:0007669"/>
    <property type="project" value="TreeGrafter"/>
</dbReference>
<dbReference type="RefSeq" id="XP_018983687.1">
    <property type="nucleotide sequence ID" value="XM_019130565.1"/>
</dbReference>
<keyword evidence="4" id="KW-1185">Reference proteome</keyword>
<feature type="region of interest" description="Disordered" evidence="2">
    <location>
        <begin position="149"/>
        <end position="303"/>
    </location>
</feature>
<dbReference type="PANTHER" id="PTHR16487:SF0">
    <property type="entry name" value="PROTEIN PHOSPHATASE 4 REGULATORY SUBUNIT 2-RELATED"/>
    <property type="match status" value="1"/>
</dbReference>
<proteinExistence type="inferred from homology"/>
<protein>
    <submittedName>
        <fullName evidence="3">Uncharacterized protein</fullName>
    </submittedName>
</protein>
<evidence type="ECO:0000256" key="1">
    <source>
        <dbReference type="ARBA" id="ARBA00009207"/>
    </source>
</evidence>
<comment type="similarity">
    <text evidence="1">Belongs to the PPP4R2 family.</text>
</comment>
<accession>A0A1E3QKY0</accession>
<dbReference type="InterPro" id="IPR015267">
    <property type="entry name" value="PPP4R2"/>
</dbReference>
<evidence type="ECO:0000313" key="3">
    <source>
        <dbReference type="EMBL" id="ODQ78359.1"/>
    </source>
</evidence>
<dbReference type="GO" id="GO:0005737">
    <property type="term" value="C:cytoplasm"/>
    <property type="evidence" value="ECO:0007669"/>
    <property type="project" value="TreeGrafter"/>
</dbReference>
<dbReference type="OrthoDB" id="341898at2759"/>
<evidence type="ECO:0000256" key="2">
    <source>
        <dbReference type="SAM" id="MobiDB-lite"/>
    </source>
</evidence>
<feature type="compositionally biased region" description="Basic and acidic residues" evidence="2">
    <location>
        <begin position="229"/>
        <end position="243"/>
    </location>
</feature>
<dbReference type="Proteomes" id="UP000094336">
    <property type="component" value="Unassembled WGS sequence"/>
</dbReference>
<organism evidence="3 4">
    <name type="scientific">Babjeviella inositovora NRRL Y-12698</name>
    <dbReference type="NCBI Taxonomy" id="984486"/>
    <lineage>
        <taxon>Eukaryota</taxon>
        <taxon>Fungi</taxon>
        <taxon>Dikarya</taxon>
        <taxon>Ascomycota</taxon>
        <taxon>Saccharomycotina</taxon>
        <taxon>Pichiomycetes</taxon>
        <taxon>Serinales incertae sedis</taxon>
        <taxon>Babjeviella</taxon>
    </lineage>
</organism>
<dbReference type="PANTHER" id="PTHR16487">
    <property type="entry name" value="PPP4R2-RELATED PROTEIN"/>
    <property type="match status" value="1"/>
</dbReference>
<evidence type="ECO:0000313" key="4">
    <source>
        <dbReference type="Proteomes" id="UP000094336"/>
    </source>
</evidence>
<name>A0A1E3QKY0_9ASCO</name>
<feature type="compositionally biased region" description="Polar residues" evidence="2">
    <location>
        <begin position="169"/>
        <end position="181"/>
    </location>
</feature>
<gene>
    <name evidence="3" type="ORF">BABINDRAFT_168114</name>
</gene>
<reference evidence="4" key="1">
    <citation type="submission" date="2016-05" db="EMBL/GenBank/DDBJ databases">
        <title>Comparative genomics of biotechnologically important yeasts.</title>
        <authorList>
            <consortium name="DOE Joint Genome Institute"/>
            <person name="Riley R."/>
            <person name="Haridas S."/>
            <person name="Wolfe K.H."/>
            <person name="Lopes M.R."/>
            <person name="Hittinger C.T."/>
            <person name="Goker M."/>
            <person name="Salamov A."/>
            <person name="Wisecaver J."/>
            <person name="Long T.M."/>
            <person name="Aerts A.L."/>
            <person name="Barry K."/>
            <person name="Choi C."/>
            <person name="Clum A."/>
            <person name="Coughlan A.Y."/>
            <person name="Deshpande S."/>
            <person name="Douglass A.P."/>
            <person name="Hanson S.J."/>
            <person name="Klenk H.-P."/>
            <person name="Labutti K."/>
            <person name="Lapidus A."/>
            <person name="Lindquist E."/>
            <person name="Lipzen A."/>
            <person name="Meier-Kolthoff J.P."/>
            <person name="Ohm R.A."/>
            <person name="Otillar R.P."/>
            <person name="Pangilinan J."/>
            <person name="Peng Y."/>
            <person name="Rokas A."/>
            <person name="Rosa C.A."/>
            <person name="Scheuner C."/>
            <person name="Sibirny A.A."/>
            <person name="Slot J.C."/>
            <person name="Stielow J.B."/>
            <person name="Sun H."/>
            <person name="Kurtzman C.P."/>
            <person name="Blackwell M."/>
            <person name="Grigoriev I.V."/>
            <person name="Jeffries T.W."/>
        </authorList>
    </citation>
    <scope>NUCLEOTIDE SEQUENCE [LARGE SCALE GENOMIC DNA]</scope>
    <source>
        <strain evidence="4">NRRL Y-12698</strain>
    </source>
</reference>
<dbReference type="GO" id="GO:0030289">
    <property type="term" value="C:protein phosphatase 4 complex"/>
    <property type="evidence" value="ECO:0007669"/>
    <property type="project" value="InterPro"/>
</dbReference>